<dbReference type="Proteomes" id="UP000515153">
    <property type="component" value="Unplaced"/>
</dbReference>
<name>A0A6P8AMK0_PYRGI</name>
<sequence>MRRKSPFIANVRARRPPKQTNTVYKGGPIENRKARPTFVNFLQQALRWGGPRQWMLERLGGLENPVASEYVF</sequence>
<reference evidence="2" key="2">
    <citation type="submission" date="2019-10" db="EMBL/GenBank/DDBJ databases">
        <authorList>
            <consortium name="NCBI Genome Project"/>
        </authorList>
    </citation>
    <scope>NUCLEOTIDE SEQUENCE</scope>
    <source>
        <strain evidence="2">NI907</strain>
    </source>
</reference>
<evidence type="ECO:0000313" key="2">
    <source>
        <dbReference type="RefSeq" id="XP_030976142.1"/>
    </source>
</evidence>
<dbReference type="AlphaFoldDB" id="A0A6P8AMK0"/>
<dbReference type="KEGG" id="pgri:PgNI_12238"/>
<dbReference type="GeneID" id="41967097"/>
<evidence type="ECO:0000313" key="1">
    <source>
        <dbReference type="Proteomes" id="UP000515153"/>
    </source>
</evidence>
<organism evidence="1 2">
    <name type="scientific">Pyricularia grisea</name>
    <name type="common">Crabgrass-specific blast fungus</name>
    <name type="synonym">Magnaporthe grisea</name>
    <dbReference type="NCBI Taxonomy" id="148305"/>
    <lineage>
        <taxon>Eukaryota</taxon>
        <taxon>Fungi</taxon>
        <taxon>Dikarya</taxon>
        <taxon>Ascomycota</taxon>
        <taxon>Pezizomycotina</taxon>
        <taxon>Sordariomycetes</taxon>
        <taxon>Sordariomycetidae</taxon>
        <taxon>Magnaporthales</taxon>
        <taxon>Pyriculariaceae</taxon>
        <taxon>Pyricularia</taxon>
    </lineage>
</organism>
<accession>A0A6P8AMK0</accession>
<dbReference type="RefSeq" id="XP_030976142.1">
    <property type="nucleotide sequence ID" value="XM_031132192.1"/>
</dbReference>
<reference evidence="2" key="1">
    <citation type="journal article" date="2019" name="Mol. Biol. Evol.">
        <title>Blast fungal genomes show frequent chromosomal changes, gene gains and losses, and effector gene turnover.</title>
        <authorList>
            <person name="Gomez Luciano L.B."/>
            <person name="Jason Tsai I."/>
            <person name="Chuma I."/>
            <person name="Tosa Y."/>
            <person name="Chen Y.H."/>
            <person name="Li J.Y."/>
            <person name="Li M.Y."/>
            <person name="Jade Lu M.Y."/>
            <person name="Nakayashiki H."/>
            <person name="Li W.H."/>
        </authorList>
    </citation>
    <scope>NUCLEOTIDE SEQUENCE</scope>
    <source>
        <strain evidence="2">NI907</strain>
    </source>
</reference>
<keyword evidence="1" id="KW-1185">Reference proteome</keyword>
<proteinExistence type="predicted"/>
<reference evidence="2" key="3">
    <citation type="submission" date="2025-08" db="UniProtKB">
        <authorList>
            <consortium name="RefSeq"/>
        </authorList>
    </citation>
    <scope>IDENTIFICATION</scope>
    <source>
        <strain evidence="2">NI907</strain>
    </source>
</reference>
<gene>
    <name evidence="2" type="ORF">PgNI_12238</name>
</gene>
<protein>
    <submittedName>
        <fullName evidence="2">Uncharacterized protein</fullName>
    </submittedName>
</protein>